<dbReference type="PANTHER" id="PTHR10587">
    <property type="entry name" value="GLYCOSYL TRANSFERASE-RELATED"/>
    <property type="match status" value="1"/>
</dbReference>
<protein>
    <submittedName>
        <fullName evidence="3">Polysaccharide deacetylase family protein</fullName>
    </submittedName>
</protein>
<dbReference type="PANTHER" id="PTHR10587:SF137">
    <property type="entry name" value="4-DEOXY-4-FORMAMIDO-L-ARABINOSE-PHOSPHOUNDECAPRENOL DEFORMYLASE ARND-RELATED"/>
    <property type="match status" value="1"/>
</dbReference>
<dbReference type="Pfam" id="PF01522">
    <property type="entry name" value="Polysacc_deac_1"/>
    <property type="match status" value="1"/>
</dbReference>
<evidence type="ECO:0000313" key="3">
    <source>
        <dbReference type="EMBL" id="UYK88072.1"/>
    </source>
</evidence>
<proteinExistence type="predicted"/>
<accession>A0AA46ST62</accession>
<feature type="transmembrane region" description="Helical" evidence="1">
    <location>
        <begin position="22"/>
        <end position="40"/>
    </location>
</feature>
<dbReference type="InterPro" id="IPR002509">
    <property type="entry name" value="NODB_dom"/>
</dbReference>
<sequence length="263" mass="28810">MASWGMTVPETLHRIPRHPYRWLPWALASQALVAALWWAYGWPVGLPALLLSHAALVLPVFLPRARLYAPVLDRLPGSAPRVWLTIDDGPSDDTVAILDLLDRHQAKATFFLVGARAAARPQLVREILRRGHGIGNHSQHHPQAWFWALGPRRMAQEIGQAQQTLAAIAGTAPRWYRSVVGMTNPFVAAPLRRHGLTRVAWSARGFDGVRCDPAVTVARIARDLQPGAIVLLHEGAAHGHNPAIVEGVLQAVQARGLETICPT</sequence>
<dbReference type="PROSITE" id="PS51677">
    <property type="entry name" value="NODB"/>
    <property type="match status" value="1"/>
</dbReference>
<dbReference type="Gene3D" id="3.20.20.370">
    <property type="entry name" value="Glycoside hydrolase/deacetylase"/>
    <property type="match status" value="1"/>
</dbReference>
<dbReference type="InterPro" id="IPR050248">
    <property type="entry name" value="Polysacc_deacetylase_ArnD"/>
</dbReference>
<organism evidence="3 4">
    <name type="scientific">Xanthomonas sacchari</name>
    <dbReference type="NCBI Taxonomy" id="56458"/>
    <lineage>
        <taxon>Bacteria</taxon>
        <taxon>Pseudomonadati</taxon>
        <taxon>Pseudomonadota</taxon>
        <taxon>Gammaproteobacteria</taxon>
        <taxon>Lysobacterales</taxon>
        <taxon>Lysobacteraceae</taxon>
        <taxon>Xanthomonas</taxon>
    </lineage>
</organism>
<evidence type="ECO:0000256" key="1">
    <source>
        <dbReference type="SAM" id="Phobius"/>
    </source>
</evidence>
<feature type="domain" description="NodB homology" evidence="2">
    <location>
        <begin position="80"/>
        <end position="260"/>
    </location>
</feature>
<dbReference type="EMBL" id="CP099534">
    <property type="protein sequence ID" value="UYK88072.1"/>
    <property type="molecule type" value="Genomic_DNA"/>
</dbReference>
<gene>
    <name evidence="3" type="ORF">NG824_16560</name>
</gene>
<keyword evidence="1" id="KW-0812">Transmembrane</keyword>
<dbReference type="SUPFAM" id="SSF88713">
    <property type="entry name" value="Glycoside hydrolase/deacetylase"/>
    <property type="match status" value="1"/>
</dbReference>
<dbReference type="GO" id="GO:0005975">
    <property type="term" value="P:carbohydrate metabolic process"/>
    <property type="evidence" value="ECO:0007669"/>
    <property type="project" value="InterPro"/>
</dbReference>
<dbReference type="CDD" id="cd10917">
    <property type="entry name" value="CE4_NodB_like_6s_7s"/>
    <property type="match status" value="1"/>
</dbReference>
<keyword evidence="1" id="KW-0472">Membrane</keyword>
<dbReference type="RefSeq" id="WP_267092794.1">
    <property type="nucleotide sequence ID" value="NZ_CP099534.1"/>
</dbReference>
<reference evidence="3" key="1">
    <citation type="submission" date="2022-06" db="EMBL/GenBank/DDBJ databases">
        <title>Dynamics of rice microbiomes reveals core vertical transmitted seed endophytes.</title>
        <authorList>
            <person name="Liao K."/>
            <person name="Zhang X."/>
        </authorList>
    </citation>
    <scope>NUCLEOTIDE SEQUENCE</scope>
    <source>
        <strain evidence="3">JR3-14</strain>
    </source>
</reference>
<name>A0AA46ST62_9XANT</name>
<evidence type="ECO:0000313" key="4">
    <source>
        <dbReference type="Proteomes" id="UP001164392"/>
    </source>
</evidence>
<dbReference type="InterPro" id="IPR011330">
    <property type="entry name" value="Glyco_hydro/deAcase_b/a-brl"/>
</dbReference>
<dbReference type="AlphaFoldDB" id="A0AA46ST62"/>
<evidence type="ECO:0000259" key="2">
    <source>
        <dbReference type="PROSITE" id="PS51677"/>
    </source>
</evidence>
<dbReference type="GO" id="GO:0016810">
    <property type="term" value="F:hydrolase activity, acting on carbon-nitrogen (but not peptide) bonds"/>
    <property type="evidence" value="ECO:0007669"/>
    <property type="project" value="InterPro"/>
</dbReference>
<dbReference type="Proteomes" id="UP001164392">
    <property type="component" value="Chromosome"/>
</dbReference>
<keyword evidence="1" id="KW-1133">Transmembrane helix</keyword>